<proteinExistence type="predicted"/>
<dbReference type="Proteomes" id="UP000039021">
    <property type="component" value="Unassembled WGS sequence"/>
</dbReference>
<dbReference type="EMBL" id="CSBK01000936">
    <property type="protein sequence ID" value="COY11922.1"/>
    <property type="molecule type" value="Genomic_DNA"/>
</dbReference>
<protein>
    <submittedName>
        <fullName evidence="2">Uncharacterized protein</fullName>
    </submittedName>
</protein>
<sequence length="54" mass="5586">MTKQGTRKPKPMGPRIPPEPSTLSMSTLLGIHSPGVPSGAVSGVTWSKKPPCSS</sequence>
<reference evidence="3" key="1">
    <citation type="submission" date="2015-03" db="EMBL/GenBank/DDBJ databases">
        <authorList>
            <consortium name="Pathogen Informatics"/>
        </authorList>
    </citation>
    <scope>NUCLEOTIDE SEQUENCE [LARGE SCALE GENOMIC DNA]</scope>
    <source>
        <strain evidence="3">N09902308</strain>
    </source>
</reference>
<comment type="caution">
    <text evidence="2">The sequence shown here is derived from an EMBL/GenBank/DDBJ whole genome shotgun (WGS) entry which is preliminary data.</text>
</comment>
<dbReference type="AlphaFoldDB" id="A0A916LBC3"/>
<evidence type="ECO:0000256" key="1">
    <source>
        <dbReference type="SAM" id="MobiDB-lite"/>
    </source>
</evidence>
<gene>
    <name evidence="2" type="ORF">ERS007739_02149</name>
</gene>
<accession>A0A916LBC3</accession>
<name>A0A916LBC3_MYCTX</name>
<feature type="compositionally biased region" description="Pro residues" evidence="1">
    <location>
        <begin position="11"/>
        <end position="20"/>
    </location>
</feature>
<evidence type="ECO:0000313" key="3">
    <source>
        <dbReference type="Proteomes" id="UP000039021"/>
    </source>
</evidence>
<organism evidence="2 3">
    <name type="scientific">Mycobacterium tuberculosis</name>
    <dbReference type="NCBI Taxonomy" id="1773"/>
    <lineage>
        <taxon>Bacteria</taxon>
        <taxon>Bacillati</taxon>
        <taxon>Actinomycetota</taxon>
        <taxon>Actinomycetes</taxon>
        <taxon>Mycobacteriales</taxon>
        <taxon>Mycobacteriaceae</taxon>
        <taxon>Mycobacterium</taxon>
        <taxon>Mycobacterium tuberculosis complex</taxon>
    </lineage>
</organism>
<evidence type="ECO:0000313" key="2">
    <source>
        <dbReference type="EMBL" id="COY11922.1"/>
    </source>
</evidence>
<feature type="compositionally biased region" description="Basic residues" evidence="1">
    <location>
        <begin position="1"/>
        <end position="10"/>
    </location>
</feature>
<feature type="region of interest" description="Disordered" evidence="1">
    <location>
        <begin position="1"/>
        <end position="54"/>
    </location>
</feature>